<keyword evidence="2" id="KW-1185">Reference proteome</keyword>
<accession>A0A327NR92</accession>
<gene>
    <name evidence="1" type="ORF">HMF3257_15295</name>
</gene>
<dbReference type="RefSeq" id="WP_111343405.1">
    <property type="nucleotide sequence ID" value="NZ_QLII01000001.1"/>
</dbReference>
<evidence type="ECO:0000313" key="1">
    <source>
        <dbReference type="EMBL" id="RAI75218.1"/>
    </source>
</evidence>
<dbReference type="AlphaFoldDB" id="A0A327NR92"/>
<reference evidence="1 2" key="1">
    <citation type="submission" date="2018-06" db="EMBL/GenBank/DDBJ databases">
        <title>Spirosoma sp. HMF3257 Genome sequencing and assembly.</title>
        <authorList>
            <person name="Kang H."/>
            <person name="Cha I."/>
            <person name="Kim H."/>
            <person name="Kang J."/>
            <person name="Joh K."/>
        </authorList>
    </citation>
    <scope>NUCLEOTIDE SEQUENCE [LARGE SCALE GENOMIC DNA]</scope>
    <source>
        <strain evidence="1 2">HMF3257</strain>
    </source>
</reference>
<proteinExistence type="predicted"/>
<dbReference type="EMBL" id="QLII01000001">
    <property type="protein sequence ID" value="RAI75218.1"/>
    <property type="molecule type" value="Genomic_DNA"/>
</dbReference>
<name>A0A327NR92_9BACT</name>
<protein>
    <submittedName>
        <fullName evidence="1">Uncharacterized protein</fullName>
    </submittedName>
</protein>
<evidence type="ECO:0000313" key="2">
    <source>
        <dbReference type="Proteomes" id="UP000249016"/>
    </source>
</evidence>
<sequence>MNTETLTPDEQARAHYRLEFARAWMARKRQEQQEMIEEAKTDPKIIAAFAELDRRATERGTRIIEL</sequence>
<comment type="caution">
    <text evidence="1">The sequence shown here is derived from an EMBL/GenBank/DDBJ whole genome shotgun (WGS) entry which is preliminary data.</text>
</comment>
<dbReference type="Proteomes" id="UP000249016">
    <property type="component" value="Unassembled WGS sequence"/>
</dbReference>
<dbReference type="OrthoDB" id="9880124at2"/>
<organism evidence="1 2">
    <name type="scientific">Spirosoma telluris</name>
    <dbReference type="NCBI Taxonomy" id="2183553"/>
    <lineage>
        <taxon>Bacteria</taxon>
        <taxon>Pseudomonadati</taxon>
        <taxon>Bacteroidota</taxon>
        <taxon>Cytophagia</taxon>
        <taxon>Cytophagales</taxon>
        <taxon>Cytophagaceae</taxon>
        <taxon>Spirosoma</taxon>
    </lineage>
</organism>